<keyword evidence="1" id="KW-0862">Zinc</keyword>
<dbReference type="Proteomes" id="UP001237642">
    <property type="component" value="Unassembled WGS sequence"/>
</dbReference>
<reference evidence="4" key="2">
    <citation type="submission" date="2023-05" db="EMBL/GenBank/DDBJ databases">
        <authorList>
            <person name="Schelkunov M.I."/>
        </authorList>
    </citation>
    <scope>NUCLEOTIDE SEQUENCE</scope>
    <source>
        <strain evidence="4">Hsosn_3</strain>
        <tissue evidence="4">Leaf</tissue>
    </source>
</reference>
<feature type="region of interest" description="Disordered" evidence="2">
    <location>
        <begin position="278"/>
        <end position="338"/>
    </location>
</feature>
<dbReference type="EMBL" id="JAUIZM010000009">
    <property type="protein sequence ID" value="KAK1366588.1"/>
    <property type="molecule type" value="Genomic_DNA"/>
</dbReference>
<accession>A0AAD8MBY3</accession>
<comment type="caution">
    <text evidence="4">The sequence shown here is derived from an EMBL/GenBank/DDBJ whole genome shotgun (WGS) entry which is preliminary data.</text>
</comment>
<gene>
    <name evidence="4" type="ORF">POM88_042149</name>
</gene>
<dbReference type="AlphaFoldDB" id="A0AAD8MBY3"/>
<dbReference type="PROSITE" id="PS00028">
    <property type="entry name" value="ZINC_FINGER_C2H2_1"/>
    <property type="match status" value="1"/>
</dbReference>
<evidence type="ECO:0000313" key="4">
    <source>
        <dbReference type="EMBL" id="KAK1366588.1"/>
    </source>
</evidence>
<reference evidence="4" key="1">
    <citation type="submission" date="2023-02" db="EMBL/GenBank/DDBJ databases">
        <title>Genome of toxic invasive species Heracleum sosnowskyi carries increased number of genes despite the absence of recent whole-genome duplications.</title>
        <authorList>
            <person name="Schelkunov M."/>
            <person name="Shtratnikova V."/>
            <person name="Makarenko M."/>
            <person name="Klepikova A."/>
            <person name="Omelchenko D."/>
            <person name="Novikova G."/>
            <person name="Obukhova E."/>
            <person name="Bogdanov V."/>
            <person name="Penin A."/>
            <person name="Logacheva M."/>
        </authorList>
    </citation>
    <scope>NUCLEOTIDE SEQUENCE</scope>
    <source>
        <strain evidence="4">Hsosn_3</strain>
        <tissue evidence="4">Leaf</tissue>
    </source>
</reference>
<feature type="region of interest" description="Disordered" evidence="2">
    <location>
        <begin position="637"/>
        <end position="676"/>
    </location>
</feature>
<dbReference type="PROSITE" id="PS50157">
    <property type="entry name" value="ZINC_FINGER_C2H2_2"/>
    <property type="match status" value="1"/>
</dbReference>
<keyword evidence="4" id="KW-0675">Receptor</keyword>
<protein>
    <submittedName>
        <fullName evidence="4">Receptor protein kinase</fullName>
    </submittedName>
</protein>
<evidence type="ECO:0000256" key="2">
    <source>
        <dbReference type="SAM" id="MobiDB-lite"/>
    </source>
</evidence>
<feature type="domain" description="C2H2-type" evidence="3">
    <location>
        <begin position="76"/>
        <end position="98"/>
    </location>
</feature>
<proteinExistence type="predicted"/>
<dbReference type="InterPro" id="IPR013087">
    <property type="entry name" value="Znf_C2H2_type"/>
</dbReference>
<dbReference type="PANTHER" id="PTHR36055:SF1">
    <property type="entry name" value="C2H2-LIKE ZINC FINGER PROTEIN"/>
    <property type="match status" value="1"/>
</dbReference>
<keyword evidence="4" id="KW-0808">Transferase</keyword>
<sequence>MPIPRLSTSITSDAMKSVEGNDSLDTFIRQAVGKEPYLSFSRTNDSPVQWIQLLHALDQQDLPGWPLLTPLKVQMQKCDKCSREFCSPINYRRHIRMHRRSLNVDKESHKNRDLLAAFWDKLSFDEAKEIVSFDDVVLEEVTGSSIIKALASFIYKPGFFALSQVYQKAGSLLLDVIQARPSRLPISSPELFSILDDASERTFLCAGTAESMQKYVFDREAGKVALEMKNLVACTSFLMEQKLVKAWLADKDAEALRCQKLLVEEEEASMRRQAELLKRKRQKKLRQKEQKAKEQSREEDPVKNIVDTISESMTSAEPSSATPVVDSHLSGEGTSDDVPTILVSVSNNEPAEIESHGGLSSEHVDLYIAQNEQRKSRGNGRQHLVPSRWQVPKTQKIGCNGCSPSLNLNMVKAEPTQKHSSHRDARAASVSRNKVWTKKAKAENGGEFASSRGEVDVNQIEQTGCAVMIGSISVTVRNCEAEQANSQSEAQDSCNIKHVKKVVAQDKLMKDVVQSSTTRSTVKCWMPVSRHANRGRGQSAIQSDNQEIDNNPISGVGGDSMMPGNGGFCSCEMENSYGKSCEIGETKGLPFSTHRARALLAERWKEAVSGDHVTLVLSPGSDCQLASVSKECSFSGVVDNRPAKTSSSNRRQKAKSRTKPEKNVQIKYIPKQKNVT</sequence>
<dbReference type="GO" id="GO:0016301">
    <property type="term" value="F:kinase activity"/>
    <property type="evidence" value="ECO:0007669"/>
    <property type="project" value="UniProtKB-KW"/>
</dbReference>
<evidence type="ECO:0000259" key="3">
    <source>
        <dbReference type="PROSITE" id="PS50157"/>
    </source>
</evidence>
<keyword evidence="1" id="KW-0863">Zinc-finger</keyword>
<feature type="compositionally biased region" description="Basic and acidic residues" evidence="2">
    <location>
        <begin position="287"/>
        <end position="302"/>
    </location>
</feature>
<evidence type="ECO:0000256" key="1">
    <source>
        <dbReference type="PROSITE-ProRule" id="PRU00042"/>
    </source>
</evidence>
<dbReference type="PANTHER" id="PTHR36055">
    <property type="entry name" value="C2H2-LIKE ZINC FINGER PROTEIN"/>
    <property type="match status" value="1"/>
</dbReference>
<feature type="compositionally biased region" description="Polar residues" evidence="2">
    <location>
        <begin position="307"/>
        <end position="322"/>
    </location>
</feature>
<keyword evidence="1" id="KW-0479">Metal-binding</keyword>
<keyword evidence="4" id="KW-0418">Kinase</keyword>
<name>A0AAD8MBY3_9APIA</name>
<organism evidence="4 5">
    <name type="scientific">Heracleum sosnowskyi</name>
    <dbReference type="NCBI Taxonomy" id="360622"/>
    <lineage>
        <taxon>Eukaryota</taxon>
        <taxon>Viridiplantae</taxon>
        <taxon>Streptophyta</taxon>
        <taxon>Embryophyta</taxon>
        <taxon>Tracheophyta</taxon>
        <taxon>Spermatophyta</taxon>
        <taxon>Magnoliopsida</taxon>
        <taxon>eudicotyledons</taxon>
        <taxon>Gunneridae</taxon>
        <taxon>Pentapetalae</taxon>
        <taxon>asterids</taxon>
        <taxon>campanulids</taxon>
        <taxon>Apiales</taxon>
        <taxon>Apiaceae</taxon>
        <taxon>Apioideae</taxon>
        <taxon>apioid superclade</taxon>
        <taxon>Tordylieae</taxon>
        <taxon>Tordyliinae</taxon>
        <taxon>Heracleum</taxon>
    </lineage>
</organism>
<keyword evidence="5" id="KW-1185">Reference proteome</keyword>
<dbReference type="GO" id="GO:0008270">
    <property type="term" value="F:zinc ion binding"/>
    <property type="evidence" value="ECO:0007669"/>
    <property type="project" value="UniProtKB-KW"/>
</dbReference>
<evidence type="ECO:0000313" key="5">
    <source>
        <dbReference type="Proteomes" id="UP001237642"/>
    </source>
</evidence>